<evidence type="ECO:0000256" key="4">
    <source>
        <dbReference type="SAM" id="Coils"/>
    </source>
</evidence>
<dbReference type="SUPFAM" id="SSF69322">
    <property type="entry name" value="Tricorn protease domain 2"/>
    <property type="match status" value="1"/>
</dbReference>
<gene>
    <name evidence="6" type="primary">LOC112682452</name>
</gene>
<keyword evidence="4" id="KW-0175">Coiled coil</keyword>
<dbReference type="InterPro" id="IPR011047">
    <property type="entry name" value="Quinoprotein_ADH-like_sf"/>
</dbReference>
<organism evidence="5 6">
    <name type="scientific">Sipha flava</name>
    <name type="common">yellow sugarcane aphid</name>
    <dbReference type="NCBI Taxonomy" id="143950"/>
    <lineage>
        <taxon>Eukaryota</taxon>
        <taxon>Metazoa</taxon>
        <taxon>Ecdysozoa</taxon>
        <taxon>Arthropoda</taxon>
        <taxon>Hexapoda</taxon>
        <taxon>Insecta</taxon>
        <taxon>Pterygota</taxon>
        <taxon>Neoptera</taxon>
        <taxon>Paraneoptera</taxon>
        <taxon>Hemiptera</taxon>
        <taxon>Sternorrhyncha</taxon>
        <taxon>Aphidomorpha</taxon>
        <taxon>Aphidoidea</taxon>
        <taxon>Aphididae</taxon>
        <taxon>Sipha</taxon>
    </lineage>
</organism>
<dbReference type="PROSITE" id="PS50294">
    <property type="entry name" value="WD_REPEATS_REGION"/>
    <property type="match status" value="1"/>
</dbReference>
<dbReference type="GeneID" id="112682452"/>
<evidence type="ECO:0000313" key="6">
    <source>
        <dbReference type="RefSeq" id="XP_025408844.1"/>
    </source>
</evidence>
<feature type="coiled-coil region" evidence="4">
    <location>
        <begin position="891"/>
        <end position="1044"/>
    </location>
</feature>
<dbReference type="InterPro" id="IPR019775">
    <property type="entry name" value="WD40_repeat_CS"/>
</dbReference>
<feature type="repeat" description="WD" evidence="3">
    <location>
        <begin position="496"/>
        <end position="537"/>
    </location>
</feature>
<dbReference type="Gene3D" id="2.130.10.10">
    <property type="entry name" value="YVTN repeat-like/Quinoprotein amine dehydrogenase"/>
    <property type="match status" value="2"/>
</dbReference>
<evidence type="ECO:0000256" key="3">
    <source>
        <dbReference type="PROSITE-ProRule" id="PRU00221"/>
    </source>
</evidence>
<dbReference type="OrthoDB" id="10251741at2759"/>
<dbReference type="AlphaFoldDB" id="A0A8B8FD87"/>
<feature type="coiled-coil region" evidence="4">
    <location>
        <begin position="1117"/>
        <end position="1151"/>
    </location>
</feature>
<dbReference type="PROSITE" id="PS00678">
    <property type="entry name" value="WD_REPEATS_1"/>
    <property type="match status" value="1"/>
</dbReference>
<dbReference type="PROSITE" id="PS50082">
    <property type="entry name" value="WD_REPEATS_2"/>
    <property type="match status" value="2"/>
</dbReference>
<feature type="repeat" description="WD" evidence="3">
    <location>
        <begin position="622"/>
        <end position="663"/>
    </location>
</feature>
<protein>
    <submittedName>
        <fullName evidence="6">LOW QUALITY PROTEIN: cilia- and flagella-associated protein 57-like</fullName>
    </submittedName>
</protein>
<proteinExistence type="predicted"/>
<evidence type="ECO:0000256" key="1">
    <source>
        <dbReference type="ARBA" id="ARBA00022574"/>
    </source>
</evidence>
<keyword evidence="2" id="KW-0677">Repeat</keyword>
<dbReference type="InterPro" id="IPR052993">
    <property type="entry name" value="CFA-57"/>
</dbReference>
<dbReference type="PANTHER" id="PTHR32215:SF0">
    <property type="entry name" value="CILIA- AND FLAGELLA-ASSOCIATED PROTEIN 57"/>
    <property type="match status" value="1"/>
</dbReference>
<dbReference type="RefSeq" id="XP_025408844.1">
    <property type="nucleotide sequence ID" value="XM_025553059.1"/>
</dbReference>
<dbReference type="InterPro" id="IPR001680">
    <property type="entry name" value="WD40_rpt"/>
</dbReference>
<evidence type="ECO:0000313" key="5">
    <source>
        <dbReference type="Proteomes" id="UP000694846"/>
    </source>
</evidence>
<evidence type="ECO:0000256" key="2">
    <source>
        <dbReference type="ARBA" id="ARBA00022737"/>
    </source>
</evidence>
<sequence>MSPPIIPTLKPKFLFGLTTKVNGNCLFLNENEIVYPASGVLVIYNISHHRQKYIHLVEPQKVITAMALCMNKNVIAVAEKGDNKKPTISIYDLDSKKRKKRLTVLTDLKTDNFINIKFSYDDIYLAALTNGPDFMMYYYNWENAKIESYVKATNPPNAEGPVLDMALNPTDNTICCFVGKGLFRLVTISDSIWRQYGFQKADNLDFSTVCWLNGDRILAGTMDGRLVIVENGELIAVYNAKTMIDFDPKIKIKAPLDVVPLAKEGNQRMDIKCCTPFKIGLVFVFGDSRVYYYEKTNHRYKKRNEYLKQTDPNLKALDTDRPMHNIETLSLSPNYQKMICVTRRSQLFWAPLAEMPKMLLTQAVIYFKPLGEDLHHGGISNLSTCKWKPIFITCGKIDHTIRVWNYLDCSLILSQHYQEDVFSVSLHPSGLYSVAAFTGKVEFQLVHTEGLKAWREFAVTSCNLTEFSTSGHMFALANQFDVDVYCSIKFEKRFTFKGHSNAITAMVWATNDMKIVTCGKDGAIYEFNTRTGERDMDIVHPKTIYMDLAISNDTNQIFPAAQDGRFREIYNQSVIRDIDLHQGPLDAIALSRSDLILFVAGQNGVLLSLMLPIMAEIKHKEFNVHNKNISKMSMTIDDSILITSSVDGSICIWDVMDAEGKKVILNDQFAYSDDILVNALDLKNKIESIAELKMRVKELEKECKYQITELTKSKEQQIQELNNNHSSLIKILENKNTEITKKHMADKSRLEMELNLLKDSHVLKLEELEANYNGKLLVEYEKYDVLQKELFKINSELEKDFNKSEFEQNEKLQEIVDQFNIKLKEKDENILKLKEQLIKDKQSMSVCVSKIEEDADREVLEKKAEFAAKLRDLKKINLNLRGELGSYKMKAKAASKEAEDFDRLIEKYEDDVKQLKISVKNEEQTILDLKKQIQVRDIIIEQKETRIFEEKLKMKDLEKQLLLTKENVNELEQTVEPLIMEIQDKKRIIEDMEAEMEDMSGEKKLMRLYISDQKDKLKAYTRELKNKEQIIRDVNRMIKNIQIDIHSVSEHYQNPPKLKDAVKDLCMKYSNEKVFKVSKDEELDTRIEFIKQRQFLEKTIINLKKRVNACAKKNDSYSKIMEENMILIEENNKLRQELKVNLKKYEEMESIYKRSKKHITSKQIKNNNTHQKLVATANTKSIEYPHKEHNNVNINNN</sequence>
<dbReference type="Pfam" id="PF00400">
    <property type="entry name" value="WD40"/>
    <property type="match status" value="2"/>
</dbReference>
<keyword evidence="1 3" id="KW-0853">WD repeat</keyword>
<feature type="coiled-coil region" evidence="4">
    <location>
        <begin position="682"/>
        <end position="738"/>
    </location>
</feature>
<dbReference type="PANTHER" id="PTHR32215">
    <property type="entry name" value="CILIA- AND FLAGELLA-ASSOCIATED PROTEIN 57"/>
    <property type="match status" value="1"/>
</dbReference>
<name>A0A8B8FD87_9HEMI</name>
<feature type="coiled-coil region" evidence="4">
    <location>
        <begin position="809"/>
        <end position="836"/>
    </location>
</feature>
<dbReference type="SMART" id="SM00320">
    <property type="entry name" value="WD40"/>
    <property type="match status" value="5"/>
</dbReference>
<dbReference type="Proteomes" id="UP000694846">
    <property type="component" value="Unplaced"/>
</dbReference>
<accession>A0A8B8FD87</accession>
<keyword evidence="5" id="KW-1185">Reference proteome</keyword>
<reference evidence="6" key="1">
    <citation type="submission" date="2025-08" db="UniProtKB">
        <authorList>
            <consortium name="RefSeq"/>
        </authorList>
    </citation>
    <scope>IDENTIFICATION</scope>
    <source>
        <tissue evidence="6">Whole body</tissue>
    </source>
</reference>
<dbReference type="SUPFAM" id="SSF50998">
    <property type="entry name" value="Quinoprotein alcohol dehydrogenase-like"/>
    <property type="match status" value="1"/>
</dbReference>
<dbReference type="InterPro" id="IPR015943">
    <property type="entry name" value="WD40/YVTN_repeat-like_dom_sf"/>
</dbReference>